<dbReference type="AlphaFoldDB" id="A0AAU9HCI8"/>
<sequence>MRFDYSIIGLIFLSFVSVFVITVNAIFSVTRGVPFLNAHLISTLSNCAFYLLIYSTLRWHHLKKLYNLYSGFSHYRNYRAEVK</sequence>
<dbReference type="EMBL" id="LR822030">
    <property type="protein sequence ID" value="CAD0157143.1"/>
    <property type="molecule type" value="Genomic_DNA"/>
</dbReference>
<protein>
    <submittedName>
        <fullName evidence="2">Uncharacterized protein</fullName>
    </submittedName>
</protein>
<keyword evidence="1" id="KW-0812">Transmembrane</keyword>
<keyword evidence="1" id="KW-1133">Transmembrane helix</keyword>
<evidence type="ECO:0000313" key="3">
    <source>
        <dbReference type="Proteomes" id="UP000509120"/>
    </source>
</evidence>
<evidence type="ECO:0000313" key="2">
    <source>
        <dbReference type="EMBL" id="CAD0157143.1"/>
    </source>
</evidence>
<gene>
    <name evidence="2" type="ORF">STHERMO_1814</name>
</gene>
<feature type="transmembrane region" description="Helical" evidence="1">
    <location>
        <begin position="35"/>
        <end position="54"/>
    </location>
</feature>
<evidence type="ECO:0000256" key="1">
    <source>
        <dbReference type="SAM" id="Phobius"/>
    </source>
</evidence>
<accession>A0AAU9HCI8</accession>
<name>A0AAU9HCI8_STRTR</name>
<feature type="transmembrane region" description="Helical" evidence="1">
    <location>
        <begin position="7"/>
        <end position="29"/>
    </location>
</feature>
<proteinExistence type="predicted"/>
<keyword evidence="1" id="KW-0472">Membrane</keyword>
<dbReference type="Proteomes" id="UP000509120">
    <property type="component" value="Chromosome"/>
</dbReference>
<organism evidence="2 3">
    <name type="scientific">Streptococcus thermophilus</name>
    <dbReference type="NCBI Taxonomy" id="1308"/>
    <lineage>
        <taxon>Bacteria</taxon>
        <taxon>Bacillati</taxon>
        <taxon>Bacillota</taxon>
        <taxon>Bacilli</taxon>
        <taxon>Lactobacillales</taxon>
        <taxon>Streptococcaceae</taxon>
        <taxon>Streptococcus</taxon>
    </lineage>
</organism>
<reference evidence="2 3" key="1">
    <citation type="submission" date="2020-06" db="EMBL/GenBank/DDBJ databases">
        <authorList>
            <person name="Chuat V."/>
        </authorList>
    </citation>
    <scope>NUCLEOTIDE SEQUENCE [LARGE SCALE GENOMIC DNA]</scope>
    <source>
        <strain evidence="2">STH_CIRM_1046</strain>
    </source>
</reference>